<feature type="region of interest" description="Disordered" evidence="1">
    <location>
        <begin position="86"/>
        <end position="108"/>
    </location>
</feature>
<protein>
    <recommendedName>
        <fullName evidence="2">MULE transposase domain-containing protein</fullName>
    </recommendedName>
</protein>
<dbReference type="EMBL" id="OB797639">
    <property type="protein sequence ID" value="CAD7434477.1"/>
    <property type="molecule type" value="Genomic_DNA"/>
</dbReference>
<organism evidence="3">
    <name type="scientific">Timema monikensis</name>
    <dbReference type="NCBI Taxonomy" id="170555"/>
    <lineage>
        <taxon>Eukaryota</taxon>
        <taxon>Metazoa</taxon>
        <taxon>Ecdysozoa</taxon>
        <taxon>Arthropoda</taxon>
        <taxon>Hexapoda</taxon>
        <taxon>Insecta</taxon>
        <taxon>Pterygota</taxon>
        <taxon>Neoptera</taxon>
        <taxon>Polyneoptera</taxon>
        <taxon>Phasmatodea</taxon>
        <taxon>Timematodea</taxon>
        <taxon>Timematoidea</taxon>
        <taxon>Timematidae</taxon>
        <taxon>Timema</taxon>
    </lineage>
</organism>
<reference evidence="3" key="1">
    <citation type="submission" date="2020-11" db="EMBL/GenBank/DDBJ databases">
        <authorList>
            <person name="Tran Van P."/>
        </authorList>
    </citation>
    <scope>NUCLEOTIDE SEQUENCE</scope>
</reference>
<dbReference type="AlphaFoldDB" id="A0A7R9HVN8"/>
<evidence type="ECO:0000256" key="1">
    <source>
        <dbReference type="SAM" id="MobiDB-lite"/>
    </source>
</evidence>
<sequence>MKTQNIQAYEAVFIHLKMIIPSLSPKFIISDYESAIKVSVARHFPATKHIGCWFHFSQGVAAITDVSKTQPEDDAPAIQLNLVRTQRTARQTSRGHRAGRRRSGPSIINRESGLVSRKLLVTPACSSDSKKEGEIS</sequence>
<evidence type="ECO:0000313" key="3">
    <source>
        <dbReference type="EMBL" id="CAD7434477.1"/>
    </source>
</evidence>
<gene>
    <name evidence="3" type="ORF">TMSB3V08_LOCUS11128</name>
</gene>
<accession>A0A7R9HVN8</accession>
<feature type="domain" description="MULE transposase" evidence="2">
    <location>
        <begin position="1"/>
        <end position="58"/>
    </location>
</feature>
<dbReference type="InterPro" id="IPR018289">
    <property type="entry name" value="MULE_transposase_dom"/>
</dbReference>
<feature type="compositionally biased region" description="Basic residues" evidence="1">
    <location>
        <begin position="93"/>
        <end position="103"/>
    </location>
</feature>
<name>A0A7R9HVN8_9NEOP</name>
<proteinExistence type="predicted"/>
<evidence type="ECO:0000259" key="2">
    <source>
        <dbReference type="Pfam" id="PF10551"/>
    </source>
</evidence>
<dbReference type="Pfam" id="PF10551">
    <property type="entry name" value="MULE"/>
    <property type="match status" value="1"/>
</dbReference>